<proteinExistence type="predicted"/>
<dbReference type="Proteomes" id="UP000316598">
    <property type="component" value="Unassembled WGS sequence"/>
</dbReference>
<name>A0A5C5WT53_9BACT</name>
<keyword evidence="4" id="KW-0694">RNA-binding</keyword>
<dbReference type="CDD" id="cd02440">
    <property type="entry name" value="AdoMet_MTases"/>
    <property type="match status" value="1"/>
</dbReference>
<dbReference type="RefSeq" id="WP_146513974.1">
    <property type="nucleotide sequence ID" value="NZ_SJPI01000001.1"/>
</dbReference>
<comment type="caution">
    <text evidence="6">The sequence shown here is derived from an EMBL/GenBank/DDBJ whole genome shotgun (WGS) entry which is preliminary data.</text>
</comment>
<dbReference type="SUPFAM" id="SSF53335">
    <property type="entry name" value="S-adenosyl-L-methionine-dependent methyltransferases"/>
    <property type="match status" value="1"/>
</dbReference>
<accession>A0A5C5WT53</accession>
<dbReference type="PANTHER" id="PTHR11727:SF14">
    <property type="entry name" value="BLL8166 PROTEIN"/>
    <property type="match status" value="1"/>
</dbReference>
<dbReference type="InterPro" id="IPR001737">
    <property type="entry name" value="KsgA/Erm"/>
</dbReference>
<evidence type="ECO:0000256" key="3">
    <source>
        <dbReference type="ARBA" id="ARBA00022691"/>
    </source>
</evidence>
<evidence type="ECO:0000313" key="7">
    <source>
        <dbReference type="Proteomes" id="UP000316598"/>
    </source>
</evidence>
<keyword evidence="2 6" id="KW-0808">Transferase</keyword>
<evidence type="ECO:0000256" key="2">
    <source>
        <dbReference type="ARBA" id="ARBA00022679"/>
    </source>
</evidence>
<keyword evidence="7" id="KW-1185">Reference proteome</keyword>
<protein>
    <submittedName>
        <fullName evidence="6">Methyltransferase domain protein</fullName>
    </submittedName>
</protein>
<dbReference type="InterPro" id="IPR029063">
    <property type="entry name" value="SAM-dependent_MTases_sf"/>
</dbReference>
<organism evidence="6 7">
    <name type="scientific">Rubripirellula amarantea</name>
    <dbReference type="NCBI Taxonomy" id="2527999"/>
    <lineage>
        <taxon>Bacteria</taxon>
        <taxon>Pseudomonadati</taxon>
        <taxon>Planctomycetota</taxon>
        <taxon>Planctomycetia</taxon>
        <taxon>Pirellulales</taxon>
        <taxon>Pirellulaceae</taxon>
        <taxon>Rubripirellula</taxon>
    </lineage>
</organism>
<dbReference type="PANTHER" id="PTHR11727">
    <property type="entry name" value="DIMETHYLADENOSINE TRANSFERASE"/>
    <property type="match status" value="1"/>
</dbReference>
<evidence type="ECO:0000256" key="1">
    <source>
        <dbReference type="ARBA" id="ARBA00022603"/>
    </source>
</evidence>
<dbReference type="Pfam" id="PF13649">
    <property type="entry name" value="Methyltransf_25"/>
    <property type="match status" value="1"/>
</dbReference>
<keyword evidence="1 6" id="KW-0489">Methyltransferase</keyword>
<sequence length="201" mass="22299">MTTHAARFRRRSYWNRAAAVLQEWLREPTQVASLVPSTTSLTRRIAERECIRNASAILDLGPGTGGTTEALLEVAQPNCRVLAIEKTDGFIESLHEIDDPRLIVEHGDVMGLGRILLSHQIESLDVIVSGIPFSTLSETDAVNLCKSIDQALPDGGTFIAYQLRSDVARYADPHFGRASTEMVWINVPPLRVFTWTKHAHV</sequence>
<keyword evidence="3" id="KW-0949">S-adenosyl-L-methionine</keyword>
<dbReference type="OrthoDB" id="9805585at2"/>
<dbReference type="InterPro" id="IPR041698">
    <property type="entry name" value="Methyltransf_25"/>
</dbReference>
<dbReference type="AlphaFoldDB" id="A0A5C5WT53"/>
<reference evidence="6 7" key="1">
    <citation type="submission" date="2019-02" db="EMBL/GenBank/DDBJ databases">
        <title>Deep-cultivation of Planctomycetes and their phenomic and genomic characterization uncovers novel biology.</title>
        <authorList>
            <person name="Wiegand S."/>
            <person name="Jogler M."/>
            <person name="Boedeker C."/>
            <person name="Pinto D."/>
            <person name="Vollmers J."/>
            <person name="Rivas-Marin E."/>
            <person name="Kohn T."/>
            <person name="Peeters S.H."/>
            <person name="Heuer A."/>
            <person name="Rast P."/>
            <person name="Oberbeckmann S."/>
            <person name="Bunk B."/>
            <person name="Jeske O."/>
            <person name="Meyerdierks A."/>
            <person name="Storesund J.E."/>
            <person name="Kallscheuer N."/>
            <person name="Luecker S."/>
            <person name="Lage O.M."/>
            <person name="Pohl T."/>
            <person name="Merkel B.J."/>
            <person name="Hornburger P."/>
            <person name="Mueller R.-W."/>
            <person name="Bruemmer F."/>
            <person name="Labrenz M."/>
            <person name="Spormann A.M."/>
            <person name="Op Den Camp H."/>
            <person name="Overmann J."/>
            <person name="Amann R."/>
            <person name="Jetten M.S.M."/>
            <person name="Mascher T."/>
            <person name="Medema M.H."/>
            <person name="Devos D.P."/>
            <person name="Kaster A.-K."/>
            <person name="Ovreas L."/>
            <person name="Rohde M."/>
            <person name="Galperin M.Y."/>
            <person name="Jogler C."/>
        </authorList>
    </citation>
    <scope>NUCLEOTIDE SEQUENCE [LARGE SCALE GENOMIC DNA]</scope>
    <source>
        <strain evidence="6 7">Pla22</strain>
    </source>
</reference>
<feature type="domain" description="Methyltransferase" evidence="5">
    <location>
        <begin position="57"/>
        <end position="156"/>
    </location>
</feature>
<dbReference type="GO" id="GO:0000179">
    <property type="term" value="F:rRNA (adenine-N6,N6-)-dimethyltransferase activity"/>
    <property type="evidence" value="ECO:0007669"/>
    <property type="project" value="TreeGrafter"/>
</dbReference>
<evidence type="ECO:0000259" key="5">
    <source>
        <dbReference type="Pfam" id="PF13649"/>
    </source>
</evidence>
<evidence type="ECO:0000256" key="4">
    <source>
        <dbReference type="ARBA" id="ARBA00022884"/>
    </source>
</evidence>
<dbReference type="Gene3D" id="3.40.50.150">
    <property type="entry name" value="Vaccinia Virus protein VP39"/>
    <property type="match status" value="1"/>
</dbReference>
<dbReference type="EMBL" id="SJPI01000001">
    <property type="protein sequence ID" value="TWT53827.1"/>
    <property type="molecule type" value="Genomic_DNA"/>
</dbReference>
<evidence type="ECO:0000313" key="6">
    <source>
        <dbReference type="EMBL" id="TWT53827.1"/>
    </source>
</evidence>
<dbReference type="GO" id="GO:0003723">
    <property type="term" value="F:RNA binding"/>
    <property type="evidence" value="ECO:0007669"/>
    <property type="project" value="UniProtKB-KW"/>
</dbReference>
<gene>
    <name evidence="6" type="ORF">Pla22_14600</name>
</gene>